<evidence type="ECO:0000256" key="9">
    <source>
        <dbReference type="ARBA" id="ARBA00023159"/>
    </source>
</evidence>
<keyword evidence="10" id="KW-0804">Transcription</keyword>
<evidence type="ECO:0000256" key="13">
    <source>
        <dbReference type="ARBA" id="ARBA00029865"/>
    </source>
</evidence>
<feature type="region of interest" description="Disordered" evidence="15">
    <location>
        <begin position="774"/>
        <end position="875"/>
    </location>
</feature>
<reference evidence="19" key="2">
    <citation type="submission" date="2019-10" db="EMBL/GenBank/DDBJ databases">
        <title>Conservation and host-specific expression of non-tandemly repeated heterogenous ribosome RNA gene in arbuscular mycorrhizal fungi.</title>
        <authorList>
            <person name="Maeda T."/>
            <person name="Kobayashi Y."/>
            <person name="Nakagawa T."/>
            <person name="Ezawa T."/>
            <person name="Yamaguchi K."/>
            <person name="Bino T."/>
            <person name="Nishimoto Y."/>
            <person name="Shigenobu S."/>
            <person name="Kawaguchi M."/>
        </authorList>
    </citation>
    <scope>NUCLEOTIDE SEQUENCE</scope>
    <source>
        <strain evidence="19">HR1</strain>
    </source>
</reference>
<evidence type="ECO:0000256" key="12">
    <source>
        <dbReference type="ARBA" id="ARBA00024691"/>
    </source>
</evidence>
<keyword evidence="19" id="KW-0251">Elongation factor</keyword>
<evidence type="ECO:0000256" key="5">
    <source>
        <dbReference type="ARBA" id="ARBA00022491"/>
    </source>
</evidence>
<feature type="compositionally biased region" description="Polar residues" evidence="15">
    <location>
        <begin position="732"/>
        <end position="750"/>
    </location>
</feature>
<sequence>MSKRKQNLSDDDESRLNETDGGWSAGEEGEEATQDQNEEYDDYDDYEQESEGLEEDEDDDYEDDKRRDRKRHKGNKNDSSKFILNEADVDDEEEEEEEDEDAIFGREDFIDNREIETELSAYHRDSTRHADMHIERSVFEEENFDAERVAQVLNERYRRAAGRLSDDDDDLTKPELASVDKLFAVKCRKGHVYHAIDKLENLKKLRSDPLKIKKVIAIDGIEDFVYIEADKEQDVQNAAMRCNKYLYSSKKFIKRLSPKEKQDLMAPKRPRLNIQMGSFVRINKRDEYYGDLARVTSYTIDELIEVEIIPRILVDQDGASLKRKRKDTDTYIKTYNRGYLKVKYKVKDLVYSNMDLLLQDVEDFLKAKFDNETIMMELSNVASKITVYEIQDEIKVLQGSLKGSVGTVTSVNDGVLTATDKDNSSKVFKVNSEECVKNINVHDYVQITNGPYQGQSGFVFNCDRHVMTMYLDHTNKQISIFAKDIKKCVQNSINNEFGGFRYFDLILLKDSSVGIIIDIRKAQKNYEYDVLNTENSLIKNVTAARIDKTLIDTKSQAFKKSDQVTTTKLESINNKQQSIYEVFRIYDSNIFVRTYDDDTNLGFSCFKAKDLKLKYESMRSSNNRVHDPIINIPGQRSRGSNNHHRGGRGRDRGRGRGRHIYQNPLLNKRVQASQGALKGYQGTVKGVYGNMADVEFDAKLTTIKVELGQLFYVNEKGEALDPVLPRNHDSSRNSMDMSSGLGSYSEPSWTTGLSKQQKSWGYSLGSAMTPNSHLLDNTNSGLNMEGSKTPALLHSGGSLSGSKTPALRNSSANSNNSASLGSKTPAWDLGSKTPAYGIMSDGRDGSKTPAWDSGSHTPHSSGIVGSGGSTSGNNSANSISNIFGGSGNSTTNATNSAMNMAPAETPGGYSTVATPAADVPNYPPVFTPANTSNLMPPTPRPFTPGNIPMTPANMVPQTPFATQHSANHAIHPGRDPKKPPDVKDFGEWLTPGIEVRIVPLDGIQSFENGRYDNRVGVVVRLERPNSGFIKLDESDGMTISVEQKYLKPTEVQRRDDIKVIFGEHKGELGFLAAIDNLEGVVRSQGGDHSFINIYYLAKYRGSEIEDLMQIS</sequence>
<protein>
    <recommendedName>
        <fullName evidence="3">Transcription elongation factor SPT5</fullName>
    </recommendedName>
    <alternativeName>
        <fullName evidence="13 14">Chromatin Elongation factor SPT5</fullName>
    </alternativeName>
    <alternativeName>
        <fullName evidence="4">Transcription elongation factor spt5</fullName>
    </alternativeName>
</protein>
<evidence type="ECO:0000256" key="7">
    <source>
        <dbReference type="ARBA" id="ARBA00022737"/>
    </source>
</evidence>
<dbReference type="PANTHER" id="PTHR11125">
    <property type="entry name" value="SUPPRESSOR OF TY 5"/>
    <property type="match status" value="1"/>
</dbReference>
<dbReference type="STRING" id="94130.A0A2Z6RWM4"/>
<keyword evidence="7" id="KW-0677">Repeat</keyword>
<accession>A0A2Z6RWM4</accession>
<dbReference type="InterPro" id="IPR008991">
    <property type="entry name" value="Translation_prot_SH3-like_sf"/>
</dbReference>
<proteinExistence type="inferred from homology"/>
<dbReference type="InterPro" id="IPR022581">
    <property type="entry name" value="Spt5_N"/>
</dbReference>
<feature type="domain" description="KOW" evidence="16">
    <location>
        <begin position="663"/>
        <end position="690"/>
    </location>
</feature>
<evidence type="ECO:0000313" key="20">
    <source>
        <dbReference type="Proteomes" id="UP000247702"/>
    </source>
</evidence>
<dbReference type="InterPro" id="IPR024945">
    <property type="entry name" value="Spt5_C_dom"/>
</dbReference>
<keyword evidence="5" id="KW-0678">Repressor</keyword>
<dbReference type="AlphaFoldDB" id="A0A2Z6RWM4"/>
<dbReference type="Pfam" id="PF23287">
    <property type="entry name" value="KOW7_SPT5"/>
    <property type="match status" value="1"/>
</dbReference>
<feature type="compositionally biased region" description="Acidic residues" evidence="15">
    <location>
        <begin position="27"/>
        <end position="62"/>
    </location>
</feature>
<dbReference type="SMART" id="SM00739">
    <property type="entry name" value="KOW"/>
    <property type="match status" value="4"/>
</dbReference>
<dbReference type="GO" id="GO:0003746">
    <property type="term" value="F:translation elongation factor activity"/>
    <property type="evidence" value="ECO:0007669"/>
    <property type="project" value="UniProtKB-KW"/>
</dbReference>
<evidence type="ECO:0000256" key="8">
    <source>
        <dbReference type="ARBA" id="ARBA00023015"/>
    </source>
</evidence>
<gene>
    <name evidence="19" type="ORF">RCL2_001295500</name>
    <name evidence="18" type="ORF">RclHR1_00750012</name>
</gene>
<evidence type="ECO:0000256" key="11">
    <source>
        <dbReference type="ARBA" id="ARBA00023242"/>
    </source>
</evidence>
<dbReference type="InterPro" id="IPR005100">
    <property type="entry name" value="NGN-domain"/>
</dbReference>
<keyword evidence="20" id="KW-1185">Reference proteome</keyword>
<evidence type="ECO:0000256" key="4">
    <source>
        <dbReference type="ARBA" id="ARBA00021370"/>
    </source>
</evidence>
<evidence type="ECO:0000256" key="2">
    <source>
        <dbReference type="ARBA" id="ARBA00006956"/>
    </source>
</evidence>
<dbReference type="GO" id="GO:0032784">
    <property type="term" value="P:regulation of DNA-templated transcription elongation"/>
    <property type="evidence" value="ECO:0007669"/>
    <property type="project" value="InterPro"/>
</dbReference>
<dbReference type="Gene3D" id="2.30.30.30">
    <property type="match status" value="2"/>
</dbReference>
<dbReference type="InterPro" id="IPR041978">
    <property type="entry name" value="KOW_Spt5_5"/>
</dbReference>
<keyword evidence="8" id="KW-0805">Transcription regulation</keyword>
<dbReference type="SMART" id="SM01104">
    <property type="entry name" value="CTD"/>
    <property type="match status" value="1"/>
</dbReference>
<feature type="region of interest" description="Disordered" evidence="15">
    <location>
        <begin position="1"/>
        <end position="101"/>
    </location>
</feature>
<dbReference type="InterPro" id="IPR057934">
    <property type="entry name" value="KOW_Spt5_7"/>
</dbReference>
<dbReference type="PANTHER" id="PTHR11125:SF7">
    <property type="entry name" value="TRANSCRIPTION ELONGATION FACTOR SPT5"/>
    <property type="match status" value="1"/>
</dbReference>
<name>A0A2Z6RWM4_9GLOM</name>
<keyword evidence="6" id="KW-0597">Phosphoprotein</keyword>
<evidence type="ECO:0000313" key="19">
    <source>
        <dbReference type="EMBL" id="GES85858.1"/>
    </source>
</evidence>
<dbReference type="GO" id="GO:0003729">
    <property type="term" value="F:mRNA binding"/>
    <property type="evidence" value="ECO:0007669"/>
    <property type="project" value="TreeGrafter"/>
</dbReference>
<keyword evidence="19" id="KW-0648">Protein biosynthesis</keyword>
<evidence type="ECO:0000256" key="3">
    <source>
        <dbReference type="ARBA" id="ARBA00020181"/>
    </source>
</evidence>
<dbReference type="InterPro" id="IPR005824">
    <property type="entry name" value="KOW"/>
</dbReference>
<dbReference type="EMBL" id="BLAL01000158">
    <property type="protein sequence ID" value="GES85858.1"/>
    <property type="molecule type" value="Genomic_DNA"/>
</dbReference>
<comment type="subcellular location">
    <subcellularLocation>
        <location evidence="1">Nucleus</location>
    </subcellularLocation>
</comment>
<feature type="compositionally biased region" description="Low complexity" evidence="15">
    <location>
        <begin position="792"/>
        <end position="802"/>
    </location>
</feature>
<feature type="domain" description="KOW" evidence="16">
    <location>
        <begin position="438"/>
        <end position="465"/>
    </location>
</feature>
<evidence type="ECO:0000256" key="6">
    <source>
        <dbReference type="ARBA" id="ARBA00022553"/>
    </source>
</evidence>
<dbReference type="InterPro" id="IPR014722">
    <property type="entry name" value="Rib_uL2_dom2"/>
</dbReference>
<dbReference type="Pfam" id="PF12815">
    <property type="entry name" value="CTD"/>
    <property type="match status" value="1"/>
</dbReference>
<keyword evidence="9" id="KW-0010">Activator</keyword>
<evidence type="ECO:0000256" key="1">
    <source>
        <dbReference type="ARBA" id="ARBA00004123"/>
    </source>
</evidence>
<evidence type="ECO:0000313" key="18">
    <source>
        <dbReference type="EMBL" id="GBC07478.1"/>
    </source>
</evidence>
<evidence type="ECO:0000256" key="14">
    <source>
        <dbReference type="ARBA" id="ARBA00031006"/>
    </source>
</evidence>
<dbReference type="Gene3D" id="3.30.70.940">
    <property type="entry name" value="NusG, N-terminal domain"/>
    <property type="match status" value="1"/>
</dbReference>
<comment type="function">
    <text evidence="12">The SPT4-SPT5 complex mediates both activation and inhibition of transcription elongation, and plays a role in pre-mRNA processing. This complex seems to be important for the stability of the RNA polymerase II elongation machinery on the chromatin template but not for the inherent ability of this machinery to translocate down the gene.</text>
</comment>
<feature type="compositionally biased region" description="Low complexity" evidence="15">
    <location>
        <begin position="809"/>
        <end position="819"/>
    </location>
</feature>
<evidence type="ECO:0000259" key="16">
    <source>
        <dbReference type="SMART" id="SM00739"/>
    </source>
</evidence>
<dbReference type="InterPro" id="IPR039659">
    <property type="entry name" value="SPT5"/>
</dbReference>
<comment type="similarity">
    <text evidence="2">Belongs to the SPT5 family.</text>
</comment>
<evidence type="ECO:0000256" key="10">
    <source>
        <dbReference type="ARBA" id="ARBA00023163"/>
    </source>
</evidence>
<dbReference type="Pfam" id="PF11942">
    <property type="entry name" value="Spt5_N"/>
    <property type="match status" value="1"/>
</dbReference>
<dbReference type="GO" id="GO:0006357">
    <property type="term" value="P:regulation of transcription by RNA polymerase II"/>
    <property type="evidence" value="ECO:0007669"/>
    <property type="project" value="InterPro"/>
</dbReference>
<feature type="compositionally biased region" description="Acidic residues" evidence="15">
    <location>
        <begin position="87"/>
        <end position="101"/>
    </location>
</feature>
<feature type="domain" description="Spt5 C-terminal" evidence="17">
    <location>
        <begin position="786"/>
        <end position="951"/>
    </location>
</feature>
<organism evidence="18 20">
    <name type="scientific">Rhizophagus clarus</name>
    <dbReference type="NCBI Taxonomy" id="94130"/>
    <lineage>
        <taxon>Eukaryota</taxon>
        <taxon>Fungi</taxon>
        <taxon>Fungi incertae sedis</taxon>
        <taxon>Mucoromycota</taxon>
        <taxon>Glomeromycotina</taxon>
        <taxon>Glomeromycetes</taxon>
        <taxon>Glomerales</taxon>
        <taxon>Glomeraceae</taxon>
        <taxon>Rhizophagus</taxon>
    </lineage>
</organism>
<reference evidence="18 20" key="1">
    <citation type="submission" date="2017-11" db="EMBL/GenBank/DDBJ databases">
        <title>The genome of Rhizophagus clarus HR1 reveals common genetic basis of auxotrophy among arbuscular mycorrhizal fungi.</title>
        <authorList>
            <person name="Kobayashi Y."/>
        </authorList>
    </citation>
    <scope>NUCLEOTIDE SEQUENCE [LARGE SCALE GENOMIC DNA]</scope>
    <source>
        <strain evidence="18 20">HR1</strain>
    </source>
</reference>
<dbReference type="GO" id="GO:0032044">
    <property type="term" value="C:DSIF complex"/>
    <property type="evidence" value="ECO:0007669"/>
    <property type="project" value="TreeGrafter"/>
</dbReference>
<feature type="domain" description="KOW" evidence="16">
    <location>
        <begin position="387"/>
        <end position="414"/>
    </location>
</feature>
<comment type="caution">
    <text evidence="18">The sequence shown here is derived from an EMBL/GenBank/DDBJ whole genome shotgun (WGS) entry which is preliminary data.</text>
</comment>
<dbReference type="GO" id="GO:0006368">
    <property type="term" value="P:transcription elongation by RNA polymerase II"/>
    <property type="evidence" value="ECO:0007669"/>
    <property type="project" value="TreeGrafter"/>
</dbReference>
<evidence type="ECO:0000256" key="15">
    <source>
        <dbReference type="SAM" id="MobiDB-lite"/>
    </source>
</evidence>
<dbReference type="EMBL" id="BEXD01004148">
    <property type="protein sequence ID" value="GBC07478.1"/>
    <property type="molecule type" value="Genomic_DNA"/>
</dbReference>
<dbReference type="Pfam" id="PF03439">
    <property type="entry name" value="Spt5-NGN"/>
    <property type="match status" value="1"/>
</dbReference>
<feature type="domain" description="KOW" evidence="16">
    <location>
        <begin position="1050"/>
        <end position="1077"/>
    </location>
</feature>
<dbReference type="Pfam" id="PF23290">
    <property type="entry name" value="KOW5_SPT5"/>
    <property type="match status" value="1"/>
</dbReference>
<dbReference type="Proteomes" id="UP000247702">
    <property type="component" value="Unassembled WGS sequence"/>
</dbReference>
<feature type="region of interest" description="Disordered" evidence="15">
    <location>
        <begin position="721"/>
        <end position="750"/>
    </location>
</feature>
<dbReference type="OrthoDB" id="28901at2759"/>
<keyword evidence="11" id="KW-0539">Nucleus</keyword>
<dbReference type="InterPro" id="IPR036735">
    <property type="entry name" value="NGN_dom_sf"/>
</dbReference>
<dbReference type="Proteomes" id="UP000615446">
    <property type="component" value="Unassembled WGS sequence"/>
</dbReference>
<feature type="region of interest" description="Disordered" evidence="15">
    <location>
        <begin position="624"/>
        <end position="657"/>
    </location>
</feature>
<dbReference type="SUPFAM" id="SSF50104">
    <property type="entry name" value="Translation proteins SH3-like domain"/>
    <property type="match status" value="1"/>
</dbReference>
<evidence type="ECO:0000259" key="17">
    <source>
        <dbReference type="SMART" id="SM01104"/>
    </source>
</evidence>